<keyword evidence="5" id="KW-0411">Iron-sulfur</keyword>
<keyword evidence="8" id="KW-1185">Reference proteome</keyword>
<protein>
    <submittedName>
        <fullName evidence="7">(Fe-S)-binding protein</fullName>
    </submittedName>
</protein>
<dbReference type="PROSITE" id="PS51379">
    <property type="entry name" value="4FE4S_FER_2"/>
    <property type="match status" value="1"/>
</dbReference>
<accession>A0AAF1KNA0</accession>
<dbReference type="InterPro" id="IPR017900">
    <property type="entry name" value="4Fe4S_Fe_S_CS"/>
</dbReference>
<evidence type="ECO:0000313" key="8">
    <source>
        <dbReference type="Proteomes" id="UP001196068"/>
    </source>
</evidence>
<dbReference type="Proteomes" id="UP001196068">
    <property type="component" value="Unassembled WGS sequence"/>
</dbReference>
<evidence type="ECO:0000313" key="7">
    <source>
        <dbReference type="EMBL" id="MBR0656324.1"/>
    </source>
</evidence>
<dbReference type="GO" id="GO:0051539">
    <property type="term" value="F:4 iron, 4 sulfur cluster binding"/>
    <property type="evidence" value="ECO:0007669"/>
    <property type="project" value="UniProtKB-KW"/>
</dbReference>
<dbReference type="AlphaFoldDB" id="A0AAF1KNA0"/>
<proteinExistence type="predicted"/>
<keyword evidence="3" id="KW-0560">Oxidoreductase</keyword>
<keyword evidence="4" id="KW-0408">Iron</keyword>
<evidence type="ECO:0000256" key="5">
    <source>
        <dbReference type="ARBA" id="ARBA00023014"/>
    </source>
</evidence>
<dbReference type="PANTHER" id="PTHR43255:SF1">
    <property type="entry name" value="IRON-SULFUR-BINDING OXIDOREDUCTASE FADF-RELATED"/>
    <property type="match status" value="1"/>
</dbReference>
<evidence type="ECO:0000259" key="6">
    <source>
        <dbReference type="PROSITE" id="PS51379"/>
    </source>
</evidence>
<evidence type="ECO:0000256" key="4">
    <source>
        <dbReference type="ARBA" id="ARBA00023004"/>
    </source>
</evidence>
<organism evidence="7 8">
    <name type="scientific">Plastoroseomonas arctica</name>
    <dbReference type="NCBI Taxonomy" id="1509237"/>
    <lineage>
        <taxon>Bacteria</taxon>
        <taxon>Pseudomonadati</taxon>
        <taxon>Pseudomonadota</taxon>
        <taxon>Alphaproteobacteria</taxon>
        <taxon>Acetobacterales</taxon>
        <taxon>Acetobacteraceae</taxon>
        <taxon>Plastoroseomonas</taxon>
    </lineage>
</organism>
<reference evidence="7" key="2">
    <citation type="journal article" date="2021" name="Syst. Appl. Microbiol.">
        <title>Roseomonas hellenica sp. nov., isolated from roots of wild-growing Alkanna tinctoria.</title>
        <authorList>
            <person name="Rat A."/>
            <person name="Naranjo H.D."/>
            <person name="Lebbe L."/>
            <person name="Cnockaert M."/>
            <person name="Krigas N."/>
            <person name="Grigoriadou K."/>
            <person name="Maloupa E."/>
            <person name="Willems A."/>
        </authorList>
    </citation>
    <scope>NUCLEOTIDE SEQUENCE</scope>
    <source>
        <strain evidence="7">LMG 28251</strain>
    </source>
</reference>
<dbReference type="InterPro" id="IPR017896">
    <property type="entry name" value="4Fe4S_Fe-S-bd"/>
</dbReference>
<dbReference type="GO" id="GO:0005886">
    <property type="term" value="C:plasma membrane"/>
    <property type="evidence" value="ECO:0007669"/>
    <property type="project" value="TreeGrafter"/>
</dbReference>
<dbReference type="RefSeq" id="WP_211875168.1">
    <property type="nucleotide sequence ID" value="NZ_JAAEDH010000017.1"/>
</dbReference>
<keyword evidence="2" id="KW-0479">Metal-binding</keyword>
<dbReference type="InterPro" id="IPR051460">
    <property type="entry name" value="HdrC_iron-sulfur_subunit"/>
</dbReference>
<feature type="domain" description="4Fe-4S ferredoxin-type" evidence="6">
    <location>
        <begin position="12"/>
        <end position="42"/>
    </location>
</feature>
<evidence type="ECO:0000256" key="2">
    <source>
        <dbReference type="ARBA" id="ARBA00022723"/>
    </source>
</evidence>
<name>A0AAF1KNA0_9PROT</name>
<dbReference type="Pfam" id="PF02754">
    <property type="entry name" value="CCG"/>
    <property type="match status" value="1"/>
</dbReference>
<evidence type="ECO:0000256" key="3">
    <source>
        <dbReference type="ARBA" id="ARBA00023002"/>
    </source>
</evidence>
<dbReference type="PANTHER" id="PTHR43255">
    <property type="entry name" value="IRON-SULFUR-BINDING OXIDOREDUCTASE FADF-RELATED-RELATED"/>
    <property type="match status" value="1"/>
</dbReference>
<dbReference type="GO" id="GO:0046872">
    <property type="term" value="F:metal ion binding"/>
    <property type="evidence" value="ECO:0007669"/>
    <property type="project" value="UniProtKB-KW"/>
</dbReference>
<dbReference type="PROSITE" id="PS00198">
    <property type="entry name" value="4FE4S_FER_1"/>
    <property type="match status" value="1"/>
</dbReference>
<comment type="caution">
    <text evidence="7">The sequence shown here is derived from an EMBL/GenBank/DDBJ whole genome shotgun (WGS) entry which is preliminary data.</text>
</comment>
<dbReference type="Gene3D" id="3.30.70.20">
    <property type="match status" value="1"/>
</dbReference>
<dbReference type="EMBL" id="JAAEDH010000017">
    <property type="protein sequence ID" value="MBR0656324.1"/>
    <property type="molecule type" value="Genomic_DNA"/>
</dbReference>
<dbReference type="SUPFAM" id="SSF54862">
    <property type="entry name" value="4Fe-4S ferredoxins"/>
    <property type="match status" value="1"/>
</dbReference>
<evidence type="ECO:0000256" key="1">
    <source>
        <dbReference type="ARBA" id="ARBA00022485"/>
    </source>
</evidence>
<gene>
    <name evidence="7" type="ORF">GXW79_14675</name>
</gene>
<sequence>MPEGDFAASLHARAEALTEACIRCGACFSACPMTGPAAIADADPAATVGGILDLLAGGDGTPDALRWANVCNGSGYCIPACPEGINTRFMVQLARGYARRQAGEQAVRRTARDNYANMARSARILSRLQLSPEDAARLTRTRPEPGATPPEVVFYTGCNIAKTPHMALLMTDILDAIGVSYSVAGGTGNCCGVQQHRAGDFAAQGRMAFGTTENLAQHGAPLVLSWCPSCQIQFGENTLPSYAAIHGATPFEMAPVLPFLAARAEQLRPLMRHPVRRRVAIHERPALPAIMDAVGTLLALVPGLEVVDVPVPRIGVMAIHVVGLPEHKRALLTQEFAEAKAAGADTLATVFHACHREICHLGDASFEVLNFLELIGESMGIAHTDLYRRLRLLDDVDAVIADTAPMAAAHGLDLETVRTVLLAEFGG</sequence>
<dbReference type="GO" id="GO:0016491">
    <property type="term" value="F:oxidoreductase activity"/>
    <property type="evidence" value="ECO:0007669"/>
    <property type="project" value="UniProtKB-KW"/>
</dbReference>
<reference evidence="7" key="1">
    <citation type="submission" date="2020-01" db="EMBL/GenBank/DDBJ databases">
        <authorList>
            <person name="Rat A."/>
        </authorList>
    </citation>
    <scope>NUCLEOTIDE SEQUENCE</scope>
    <source>
        <strain evidence="7">LMG 28251</strain>
    </source>
</reference>
<keyword evidence="1" id="KW-0004">4Fe-4S</keyword>
<dbReference type="InterPro" id="IPR004017">
    <property type="entry name" value="Cys_rich_dom"/>
</dbReference>